<dbReference type="OrthoDB" id="6146582at2759"/>
<evidence type="ECO:0000259" key="1">
    <source>
        <dbReference type="PROSITE" id="PS50879"/>
    </source>
</evidence>
<feature type="domain" description="RNase H type-1" evidence="1">
    <location>
        <begin position="386"/>
        <end position="513"/>
    </location>
</feature>
<keyword evidence="3" id="KW-1185">Reference proteome</keyword>
<dbReference type="InterPro" id="IPR002156">
    <property type="entry name" value="RNaseH_domain"/>
</dbReference>
<protein>
    <recommendedName>
        <fullName evidence="1">RNase H type-1 domain-containing protein</fullName>
    </recommendedName>
</protein>
<dbReference type="PANTHER" id="PTHR19446">
    <property type="entry name" value="REVERSE TRANSCRIPTASES"/>
    <property type="match status" value="1"/>
</dbReference>
<dbReference type="Gene3D" id="3.30.420.10">
    <property type="entry name" value="Ribonuclease H-like superfamily/Ribonuclease H"/>
    <property type="match status" value="1"/>
</dbReference>
<evidence type="ECO:0000313" key="3">
    <source>
        <dbReference type="Proteomes" id="UP000499080"/>
    </source>
</evidence>
<comment type="caution">
    <text evidence="2">The sequence shown here is derived from an EMBL/GenBank/DDBJ whole genome shotgun (WGS) entry which is preliminary data.</text>
</comment>
<dbReference type="InterPro" id="IPR036397">
    <property type="entry name" value="RNaseH_sf"/>
</dbReference>
<accession>A0A4Y2LI44</accession>
<dbReference type="SUPFAM" id="SSF53098">
    <property type="entry name" value="Ribonuclease H-like"/>
    <property type="match status" value="1"/>
</dbReference>
<dbReference type="PROSITE" id="PS50879">
    <property type="entry name" value="RNASE_H_1"/>
    <property type="match status" value="1"/>
</dbReference>
<dbReference type="CDD" id="cd09276">
    <property type="entry name" value="Rnase_HI_RT_non_LTR"/>
    <property type="match status" value="1"/>
</dbReference>
<reference evidence="2 3" key="1">
    <citation type="journal article" date="2019" name="Sci. Rep.">
        <title>Orb-weaving spider Araneus ventricosus genome elucidates the spidroin gene catalogue.</title>
        <authorList>
            <person name="Kono N."/>
            <person name="Nakamura H."/>
            <person name="Ohtoshi R."/>
            <person name="Moran D.A.P."/>
            <person name="Shinohara A."/>
            <person name="Yoshida Y."/>
            <person name="Fujiwara M."/>
            <person name="Mori M."/>
            <person name="Tomita M."/>
            <person name="Arakawa K."/>
        </authorList>
    </citation>
    <scope>NUCLEOTIDE SEQUENCE [LARGE SCALE GENOMIC DNA]</scope>
</reference>
<dbReference type="GO" id="GO:0004523">
    <property type="term" value="F:RNA-DNA hybrid ribonuclease activity"/>
    <property type="evidence" value="ECO:0007669"/>
    <property type="project" value="InterPro"/>
</dbReference>
<name>A0A4Y2LI44_ARAVE</name>
<organism evidence="2 3">
    <name type="scientific">Araneus ventricosus</name>
    <name type="common">Orbweaver spider</name>
    <name type="synonym">Epeira ventricosa</name>
    <dbReference type="NCBI Taxonomy" id="182803"/>
    <lineage>
        <taxon>Eukaryota</taxon>
        <taxon>Metazoa</taxon>
        <taxon>Ecdysozoa</taxon>
        <taxon>Arthropoda</taxon>
        <taxon>Chelicerata</taxon>
        <taxon>Arachnida</taxon>
        <taxon>Araneae</taxon>
        <taxon>Araneomorphae</taxon>
        <taxon>Entelegynae</taxon>
        <taxon>Araneoidea</taxon>
        <taxon>Araneidae</taxon>
        <taxon>Araneus</taxon>
    </lineage>
</organism>
<dbReference type="Pfam" id="PF00075">
    <property type="entry name" value="RNase_H"/>
    <property type="match status" value="1"/>
</dbReference>
<dbReference type="AlphaFoldDB" id="A0A4Y2LI44"/>
<dbReference type="GO" id="GO:0003676">
    <property type="term" value="F:nucleic acid binding"/>
    <property type="evidence" value="ECO:0007669"/>
    <property type="project" value="InterPro"/>
</dbReference>
<sequence length="652" mass="75410">MVEGENLNEVVNLVTKTIISAADASIPKSGLSFPKNRKPWWNKYCTDTNRDQRRAWNVFRQHPTSANQIAFQRAKSIARWARRKSERGHWIKFVSSINSSVTAKDMWENVRRACGIYPEKRISCLRKNGQEVRNISEMVDVLAEAFASICSASNYTEPFLMHKNRIERIKLRFQTTKHLSYNTDLTIFELHTALSVIKHTSPGPDEVTYSMLQHLSEHLLLNILYMFNRIWKEHVFPDCWKHAFIILIPKPALRLSLGAFRTSPLPSLYAEAFEPSLSSRRDKLSLSYYFWILSNDKHPLRGTLLNGNNNRLFNARPSCIPHFGLRMRNILPDTFHGVQVHTTDFCGHPPWMENSISYINPFGNFTKSDSINSVLISLFNQHRQFYQSYQPVFTDGSKSLNHVGCAFFTNGHTISYKLHSFTSVFSSEITAVYFALKYIDEHEIRKSILYTDSMSLLESLRSSSTRNPLIKEVKDFYRHLLSKGARILFSWVPSHVGIIGNELADKSAKAATEFLTRPIVYADVRSAVNQWCHCQWQEKWNMETNNKLHVIKPVLSHWVTKLNRRCDIVLTRLCIGHTRLTHKYLLFAESPPTLNCGDILTVKHILTDCVAVNRRRLRYFCSSSFDLSILLGQIPHFNLFMYLKDIGVFHVI</sequence>
<dbReference type="EMBL" id="BGPR01005865">
    <property type="protein sequence ID" value="GBN14099.1"/>
    <property type="molecule type" value="Genomic_DNA"/>
</dbReference>
<dbReference type="InterPro" id="IPR012337">
    <property type="entry name" value="RNaseH-like_sf"/>
</dbReference>
<dbReference type="Proteomes" id="UP000499080">
    <property type="component" value="Unassembled WGS sequence"/>
</dbReference>
<proteinExistence type="predicted"/>
<gene>
    <name evidence="2" type="ORF">AVEN_122365_1</name>
</gene>
<evidence type="ECO:0000313" key="2">
    <source>
        <dbReference type="EMBL" id="GBN14099.1"/>
    </source>
</evidence>